<evidence type="ECO:0000256" key="3">
    <source>
        <dbReference type="ARBA" id="ARBA00022679"/>
    </source>
</evidence>
<dbReference type="GO" id="GO:0035251">
    <property type="term" value="F:UDP-glucosyltransferase activity"/>
    <property type="evidence" value="ECO:0007669"/>
    <property type="project" value="TreeGrafter"/>
</dbReference>
<dbReference type="SUPFAM" id="SSF53756">
    <property type="entry name" value="UDP-Glycosyltransferase/glycogen phosphorylase"/>
    <property type="match status" value="1"/>
</dbReference>
<evidence type="ECO:0000313" key="5">
    <source>
        <dbReference type="Proteomes" id="UP000657918"/>
    </source>
</evidence>
<dbReference type="OrthoDB" id="5835829at2759"/>
<gene>
    <name evidence="4" type="ORF">SADUNF_Sadunf05G0020200</name>
</gene>
<dbReference type="PANTHER" id="PTHR48047">
    <property type="entry name" value="GLYCOSYLTRANSFERASE"/>
    <property type="match status" value="1"/>
</dbReference>
<evidence type="ECO:0008006" key="6">
    <source>
        <dbReference type="Google" id="ProtNLM"/>
    </source>
</evidence>
<dbReference type="PANTHER" id="PTHR48047:SF218">
    <property type="entry name" value="GLYCOSYLTRANSFERASE"/>
    <property type="match status" value="1"/>
</dbReference>
<dbReference type="AlphaFoldDB" id="A0A835KB19"/>
<evidence type="ECO:0000256" key="1">
    <source>
        <dbReference type="ARBA" id="ARBA00009995"/>
    </source>
</evidence>
<comment type="similarity">
    <text evidence="1">Belongs to the UDP-glycosyltransferase family.</text>
</comment>
<dbReference type="EMBL" id="JADGMS010000005">
    <property type="protein sequence ID" value="KAF9681614.1"/>
    <property type="molecule type" value="Genomic_DNA"/>
</dbReference>
<evidence type="ECO:0000256" key="2">
    <source>
        <dbReference type="ARBA" id="ARBA00022676"/>
    </source>
</evidence>
<keyword evidence="3" id="KW-0808">Transferase</keyword>
<keyword evidence="2" id="KW-0328">Glycosyltransferase</keyword>
<reference evidence="4 5" key="1">
    <citation type="submission" date="2020-10" db="EMBL/GenBank/DDBJ databases">
        <title>Plant Genome Project.</title>
        <authorList>
            <person name="Zhang R.-G."/>
        </authorList>
    </citation>
    <scope>NUCLEOTIDE SEQUENCE [LARGE SCALE GENOMIC DNA]</scope>
    <source>
        <strain evidence="4">FAFU-HL-1</strain>
        <tissue evidence="4">Leaf</tissue>
    </source>
</reference>
<dbReference type="Gene3D" id="3.40.50.2000">
    <property type="entry name" value="Glycogen Phosphorylase B"/>
    <property type="match status" value="1"/>
</dbReference>
<organism evidence="4 5">
    <name type="scientific">Salix dunnii</name>
    <dbReference type="NCBI Taxonomy" id="1413687"/>
    <lineage>
        <taxon>Eukaryota</taxon>
        <taxon>Viridiplantae</taxon>
        <taxon>Streptophyta</taxon>
        <taxon>Embryophyta</taxon>
        <taxon>Tracheophyta</taxon>
        <taxon>Spermatophyta</taxon>
        <taxon>Magnoliopsida</taxon>
        <taxon>eudicotyledons</taxon>
        <taxon>Gunneridae</taxon>
        <taxon>Pentapetalae</taxon>
        <taxon>rosids</taxon>
        <taxon>fabids</taxon>
        <taxon>Malpighiales</taxon>
        <taxon>Salicaceae</taxon>
        <taxon>Saliceae</taxon>
        <taxon>Salix</taxon>
    </lineage>
</organism>
<proteinExistence type="inferred from homology"/>
<dbReference type="Pfam" id="PF00201">
    <property type="entry name" value="UDPGT"/>
    <property type="match status" value="1"/>
</dbReference>
<name>A0A835KB19_9ROSI</name>
<protein>
    <recommendedName>
        <fullName evidence="6">UDP-glycosyltransferases domain-containing protein</fullName>
    </recommendedName>
</protein>
<keyword evidence="5" id="KW-1185">Reference proteome</keyword>
<dbReference type="InterPro" id="IPR002213">
    <property type="entry name" value="UDP_glucos_trans"/>
</dbReference>
<evidence type="ECO:0000313" key="4">
    <source>
        <dbReference type="EMBL" id="KAF9681614.1"/>
    </source>
</evidence>
<comment type="caution">
    <text evidence="4">The sequence shown here is derived from an EMBL/GenBank/DDBJ whole genome shotgun (WGS) entry which is preliminary data.</text>
</comment>
<sequence length="248" mass="27430">MACPLLLHDQSEKDMMNSGSKNVDQMQFSPYIKWLDQKMEGAGPGNVINVAFGSQSHMTDLQMDEIALGWRWQDSRSSGRTWVPPVGWEDRVKGRGLAIRDWVDQRGILKHPAIGGFLTHCGWNSVLEVLSMVVPLLAWPMGAEQGLNAWYTAMGLKAGLMIVIQESDANDDPMTFVIRVFAVVENHTHGLDIRPLQPNPNHHFCSEVHVHIAMEKGERLAGAVLLEVFSCAINSGFDGVPKGETSNS</sequence>
<accession>A0A835KB19</accession>
<dbReference type="Proteomes" id="UP000657918">
    <property type="component" value="Unassembled WGS sequence"/>
</dbReference>